<evidence type="ECO:0000256" key="1">
    <source>
        <dbReference type="SAM" id="MobiDB-lite"/>
    </source>
</evidence>
<evidence type="ECO:0000313" key="3">
    <source>
        <dbReference type="EMBL" id="MCQ4083437.1"/>
    </source>
</evidence>
<protein>
    <submittedName>
        <fullName evidence="3">NPCBM/NEW2 domain-containing protein</fullName>
    </submittedName>
</protein>
<dbReference type="Gene3D" id="2.60.120.1060">
    <property type="entry name" value="NPCBM/NEW2 domain"/>
    <property type="match status" value="1"/>
</dbReference>
<dbReference type="EMBL" id="JANFNG010000021">
    <property type="protein sequence ID" value="MCQ4083437.1"/>
    <property type="molecule type" value="Genomic_DNA"/>
</dbReference>
<evidence type="ECO:0000313" key="4">
    <source>
        <dbReference type="Proteomes" id="UP001057702"/>
    </source>
</evidence>
<evidence type="ECO:0000259" key="2">
    <source>
        <dbReference type="Pfam" id="PF08305"/>
    </source>
</evidence>
<feature type="domain" description="Glycosyl hydrolase family 98 putative carbohydrate-binding module" evidence="2">
    <location>
        <begin position="25"/>
        <end position="68"/>
    </location>
</feature>
<dbReference type="InterPro" id="IPR013222">
    <property type="entry name" value="Glyco_hyd_98_carb-bd"/>
</dbReference>
<dbReference type="RefSeq" id="WP_255922390.1">
    <property type="nucleotide sequence ID" value="NZ_JANFNG010000021.1"/>
</dbReference>
<gene>
    <name evidence="3" type="ORF">NGB36_23225</name>
</gene>
<sequence>MPIYVCAMMLGKTLIRAALNIVEADLRVGSTAQKINVPLTGVQKVELQTSDGGDGNGNDHGDWADTQFQWSG</sequence>
<organism evidence="3 4">
    <name type="scientific">Streptomyces humicola</name>
    <dbReference type="NCBI Taxonomy" id="2953240"/>
    <lineage>
        <taxon>Bacteria</taxon>
        <taxon>Bacillati</taxon>
        <taxon>Actinomycetota</taxon>
        <taxon>Actinomycetes</taxon>
        <taxon>Kitasatosporales</taxon>
        <taxon>Streptomycetaceae</taxon>
        <taxon>Streptomyces</taxon>
    </lineage>
</organism>
<reference evidence="3" key="1">
    <citation type="submission" date="2022-06" db="EMBL/GenBank/DDBJ databases">
        <title>Draft genome sequence of Streptomyces sp. RB6PN25 isolated from peat swamp forest in Thailand.</title>
        <authorList>
            <person name="Duangmal K."/>
            <person name="Klaysubun C."/>
        </authorList>
    </citation>
    <scope>NUCLEOTIDE SEQUENCE</scope>
    <source>
        <strain evidence="3">RB6PN25</strain>
    </source>
</reference>
<keyword evidence="4" id="KW-1185">Reference proteome</keyword>
<accession>A0ABT1Q3W3</accession>
<comment type="caution">
    <text evidence="3">The sequence shown here is derived from an EMBL/GenBank/DDBJ whole genome shotgun (WGS) entry which is preliminary data.</text>
</comment>
<proteinExistence type="predicted"/>
<dbReference type="InterPro" id="IPR038637">
    <property type="entry name" value="NPCBM_sf"/>
</dbReference>
<dbReference type="Pfam" id="PF08305">
    <property type="entry name" value="NPCBM"/>
    <property type="match status" value="1"/>
</dbReference>
<name>A0ABT1Q3W3_9ACTN</name>
<dbReference type="Proteomes" id="UP001057702">
    <property type="component" value="Unassembled WGS sequence"/>
</dbReference>
<dbReference type="InterPro" id="IPR008979">
    <property type="entry name" value="Galactose-bd-like_sf"/>
</dbReference>
<dbReference type="SUPFAM" id="SSF49785">
    <property type="entry name" value="Galactose-binding domain-like"/>
    <property type="match status" value="1"/>
</dbReference>
<feature type="region of interest" description="Disordered" evidence="1">
    <location>
        <begin position="47"/>
        <end position="72"/>
    </location>
</feature>